<dbReference type="GO" id="GO:0046983">
    <property type="term" value="F:protein dimerization activity"/>
    <property type="evidence" value="ECO:0007669"/>
    <property type="project" value="InterPro"/>
</dbReference>
<sequence>MNHSIDKLRVLIADTITQQVAPMTRVDKADILDLTVLHLKQLHQFSVTISTEASASAYSTGFKDCLREAMTFLGAQMVTDSYTIKALSDHIHVTGAHSVPNCSERYQTIAQRHMSTPARMCDVSNSMTSSLHTPNVSPVANYARVPEGYQNCRAYRECKVNRTHTRTNICSHDSSMDSGYSSENNSTTMSGNVNVPHSDGVVSIGRGRDDEIGHVIKDILWRPF</sequence>
<dbReference type="PANTHER" id="PTHR10985">
    <property type="entry name" value="BASIC HELIX-LOOP-HELIX TRANSCRIPTION FACTOR, HES-RELATED"/>
    <property type="match status" value="1"/>
</dbReference>
<evidence type="ECO:0000256" key="5">
    <source>
        <dbReference type="SAM" id="MobiDB-lite"/>
    </source>
</evidence>
<protein>
    <recommendedName>
        <fullName evidence="6">BHLH domain-containing protein</fullName>
    </recommendedName>
</protein>
<dbReference type="InterPro" id="IPR050370">
    <property type="entry name" value="HES_HEY"/>
</dbReference>
<accession>A0A9D4GQY1</accession>
<comment type="caution">
    <text evidence="7">The sequence shown here is derived from an EMBL/GenBank/DDBJ whole genome shotgun (WGS) entry which is preliminary data.</text>
</comment>
<evidence type="ECO:0000313" key="8">
    <source>
        <dbReference type="Proteomes" id="UP000828390"/>
    </source>
</evidence>
<reference evidence="7" key="1">
    <citation type="journal article" date="2019" name="bioRxiv">
        <title>The Genome of the Zebra Mussel, Dreissena polymorpha: A Resource for Invasive Species Research.</title>
        <authorList>
            <person name="McCartney M.A."/>
            <person name="Auch B."/>
            <person name="Kono T."/>
            <person name="Mallez S."/>
            <person name="Zhang Y."/>
            <person name="Obille A."/>
            <person name="Becker A."/>
            <person name="Abrahante J.E."/>
            <person name="Garbe J."/>
            <person name="Badalamenti J.P."/>
            <person name="Herman A."/>
            <person name="Mangelson H."/>
            <person name="Liachko I."/>
            <person name="Sullivan S."/>
            <person name="Sone E.D."/>
            <person name="Koren S."/>
            <person name="Silverstein K.A.T."/>
            <person name="Beckman K.B."/>
            <person name="Gohl D.M."/>
        </authorList>
    </citation>
    <scope>NUCLEOTIDE SEQUENCE</scope>
    <source>
        <strain evidence="7">Duluth1</strain>
        <tissue evidence="7">Whole animal</tissue>
    </source>
</reference>
<dbReference type="AlphaFoldDB" id="A0A9D4GQY1"/>
<keyword evidence="3" id="KW-0804">Transcription</keyword>
<dbReference type="PROSITE" id="PS50888">
    <property type="entry name" value="BHLH"/>
    <property type="match status" value="1"/>
</dbReference>
<dbReference type="Proteomes" id="UP000828390">
    <property type="component" value="Unassembled WGS sequence"/>
</dbReference>
<proteinExistence type="predicted"/>
<evidence type="ECO:0000256" key="1">
    <source>
        <dbReference type="ARBA" id="ARBA00004123"/>
    </source>
</evidence>
<dbReference type="InterPro" id="IPR036638">
    <property type="entry name" value="HLH_DNA-bd_sf"/>
</dbReference>
<evidence type="ECO:0000313" key="7">
    <source>
        <dbReference type="EMBL" id="KAH3818387.1"/>
    </source>
</evidence>
<organism evidence="7 8">
    <name type="scientific">Dreissena polymorpha</name>
    <name type="common">Zebra mussel</name>
    <name type="synonym">Mytilus polymorpha</name>
    <dbReference type="NCBI Taxonomy" id="45954"/>
    <lineage>
        <taxon>Eukaryota</taxon>
        <taxon>Metazoa</taxon>
        <taxon>Spiralia</taxon>
        <taxon>Lophotrochozoa</taxon>
        <taxon>Mollusca</taxon>
        <taxon>Bivalvia</taxon>
        <taxon>Autobranchia</taxon>
        <taxon>Heteroconchia</taxon>
        <taxon>Euheterodonta</taxon>
        <taxon>Imparidentia</taxon>
        <taxon>Neoheterodontei</taxon>
        <taxon>Myida</taxon>
        <taxon>Dreissenoidea</taxon>
        <taxon>Dreissenidae</taxon>
        <taxon>Dreissena</taxon>
    </lineage>
</organism>
<dbReference type="GO" id="GO:0005634">
    <property type="term" value="C:nucleus"/>
    <property type="evidence" value="ECO:0007669"/>
    <property type="project" value="UniProtKB-SubCell"/>
</dbReference>
<feature type="region of interest" description="Disordered" evidence="5">
    <location>
        <begin position="174"/>
        <end position="196"/>
    </location>
</feature>
<dbReference type="EMBL" id="JAIWYP010000005">
    <property type="protein sequence ID" value="KAH3818387.1"/>
    <property type="molecule type" value="Genomic_DNA"/>
</dbReference>
<keyword evidence="2" id="KW-0805">Transcription regulation</keyword>
<comment type="subcellular location">
    <subcellularLocation>
        <location evidence="1">Nucleus</location>
    </subcellularLocation>
</comment>
<reference evidence="7" key="2">
    <citation type="submission" date="2020-11" db="EMBL/GenBank/DDBJ databases">
        <authorList>
            <person name="McCartney M.A."/>
            <person name="Auch B."/>
            <person name="Kono T."/>
            <person name="Mallez S."/>
            <person name="Becker A."/>
            <person name="Gohl D.M."/>
            <person name="Silverstein K.A.T."/>
            <person name="Koren S."/>
            <person name="Bechman K.B."/>
            <person name="Herman A."/>
            <person name="Abrahante J.E."/>
            <person name="Garbe J."/>
        </authorList>
    </citation>
    <scope>NUCLEOTIDE SEQUENCE</scope>
    <source>
        <strain evidence="7">Duluth1</strain>
        <tissue evidence="7">Whole animal</tissue>
    </source>
</reference>
<evidence type="ECO:0000256" key="2">
    <source>
        <dbReference type="ARBA" id="ARBA00023015"/>
    </source>
</evidence>
<gene>
    <name evidence="7" type="ORF">DPMN_119995</name>
</gene>
<dbReference type="Gene3D" id="4.10.280.10">
    <property type="entry name" value="Helix-loop-helix DNA-binding domain"/>
    <property type="match status" value="1"/>
</dbReference>
<keyword evidence="4" id="KW-0539">Nucleus</keyword>
<name>A0A9D4GQY1_DREPO</name>
<dbReference type="InterPro" id="IPR011598">
    <property type="entry name" value="bHLH_dom"/>
</dbReference>
<evidence type="ECO:0000256" key="4">
    <source>
        <dbReference type="ARBA" id="ARBA00023242"/>
    </source>
</evidence>
<keyword evidence="8" id="KW-1185">Reference proteome</keyword>
<evidence type="ECO:0000259" key="6">
    <source>
        <dbReference type="PROSITE" id="PS50888"/>
    </source>
</evidence>
<evidence type="ECO:0000256" key="3">
    <source>
        <dbReference type="ARBA" id="ARBA00023163"/>
    </source>
</evidence>
<feature type="domain" description="BHLH" evidence="6">
    <location>
        <begin position="1"/>
        <end position="42"/>
    </location>
</feature>
<dbReference type="Pfam" id="PF00010">
    <property type="entry name" value="HLH"/>
    <property type="match status" value="1"/>
</dbReference>
<feature type="compositionally biased region" description="Low complexity" evidence="5">
    <location>
        <begin position="174"/>
        <end position="186"/>
    </location>
</feature>